<evidence type="ECO:0000256" key="7">
    <source>
        <dbReference type="ARBA" id="ARBA00023065"/>
    </source>
</evidence>
<feature type="transmembrane region" description="Helical" evidence="10">
    <location>
        <begin position="240"/>
        <end position="262"/>
    </location>
</feature>
<feature type="transmembrane region" description="Helical" evidence="10">
    <location>
        <begin position="627"/>
        <end position="647"/>
    </location>
</feature>
<dbReference type="AlphaFoldDB" id="U2YNK9"/>
<feature type="domain" description="MrpA C-terminal/MbhD" evidence="14">
    <location>
        <begin position="612"/>
        <end position="676"/>
    </location>
</feature>
<dbReference type="EMBL" id="BASZ01000007">
    <property type="protein sequence ID" value="GAD50162.1"/>
    <property type="molecule type" value="Genomic_DNA"/>
</dbReference>
<evidence type="ECO:0000259" key="15">
    <source>
        <dbReference type="Pfam" id="PF20501"/>
    </source>
</evidence>
<evidence type="ECO:0000256" key="4">
    <source>
        <dbReference type="ARBA" id="ARBA00022475"/>
    </source>
</evidence>
<keyword evidence="6 10" id="KW-1133">Transmembrane helix</keyword>
<feature type="transmembrane region" description="Helical" evidence="10">
    <location>
        <begin position="759"/>
        <end position="776"/>
    </location>
</feature>
<evidence type="ECO:0000259" key="11">
    <source>
        <dbReference type="Pfam" id="PF00361"/>
    </source>
</evidence>
<keyword evidence="8 10" id="KW-0472">Membrane</keyword>
<dbReference type="PANTHER" id="PTHR43373:SF1">
    <property type="entry name" value="NA(+)_H(+) ANTIPORTER SUBUNIT A"/>
    <property type="match status" value="1"/>
</dbReference>
<feature type="transmembrane region" description="Helical" evidence="10">
    <location>
        <begin position="203"/>
        <end position="228"/>
    </location>
</feature>
<name>U2YNK9_9SPHN</name>
<feature type="transmembrane region" description="Helical" evidence="10">
    <location>
        <begin position="817"/>
        <end position="835"/>
    </location>
</feature>
<dbReference type="InterPro" id="IPR025383">
    <property type="entry name" value="MrpA_C/MbhD"/>
</dbReference>
<gene>
    <name evidence="16" type="primary">phaAB</name>
    <name evidence="16" type="ORF">NT2_07_01620</name>
</gene>
<feature type="domain" description="NADH-Ubiquinone oxidoreductase (complex I) chain 5 N-terminal" evidence="12">
    <location>
        <begin position="63"/>
        <end position="108"/>
    </location>
</feature>
<feature type="transmembrane region" description="Helical" evidence="10">
    <location>
        <begin position="921"/>
        <end position="944"/>
    </location>
</feature>
<dbReference type="Proteomes" id="UP000016568">
    <property type="component" value="Unassembled WGS sequence"/>
</dbReference>
<sequence length="966" mass="104225">MWTILLAPFIGSLILACLPSTSRTAAALIAGAIACLCTVGLALFYPVLAAGDTMRSELQWLPAFDLDLLLRLDGLSWVFALLVVAIGFLVVLYARYYMAAEDPVPRFFAFLLAFMGSMLGLVLSGNLIQLAFFWELTSLFSFLLIGYWHQNESARSGARMALLVTAAGGMCLLVGILLIGRIAGSYDLDVVLAAADRIKASALYTPALILILIGAFTKSAQFPFHFWLPHAMAAPTPVSAYLHSATMVKAGIFVLMRLWPILAGTDMWYLIVTTTGLATLLIGAWAAIFQQDLKGLLAYSTISHLGLITLLLGLGSPLALVAAIFHTLNHATFKASLFMAVGIVDHETGTRDLRRLSGLYRFMPITATLAMVAAAAMAGVPLLNGFLSKEMFLAEALQNHRGTVIDSALPFIATAALALSVLYSARFIHQGFFGPPPKDLPREPHEPPFWMRLPVEVLVLACLLVGIIPTLTIGPFLHIAAEGVLNDAVPAYSLAIWHGFSQPLVLSIIALVIGGLGYALFRDRLNTVETVPLMGRLKGRRTFETVLAAIVSGAQKLFAITGTKKLQPQLRLLMVIACLAGFLPFLRYDYELGSRPGMLVDPGFALIWVVGCLCAIGAAWQAKFHRYAALILMAGAGLASCVSFVWLSAPDLALTQLLVESVTTVLLLLGLRWLPKRQSDLPQSPGRFTLDRLRRGMDLCIALAAGTGIALLSYAVMTRPQGYSVADYFMEHAYSGGGGKNVVNVILVDFRGFDTLGEITVLAIIGLTVFSLLQRFRPATESVRMPEQQRVQNAFDDRAEGRNIGDTRADYLVIPRIIMQWLSPVILVFALYLLIRGHDLPGGGFSAGVTVTIALILQYMAFGTRSVETRLRVRPMSWVGSGLLITLLTGVGAMVIGYPFLTSAFQYADIPIIGKVPMASALLFDIGVFLVVIGATALMLIGLAHQSIRTPVSRAAHDAKADGGAD</sequence>
<proteinExistence type="predicted"/>
<dbReference type="InterPro" id="IPR001750">
    <property type="entry name" value="ND/Mrp_TM"/>
</dbReference>
<comment type="subcellular location">
    <subcellularLocation>
        <location evidence="1">Cell membrane</location>
        <topology evidence="1">Multi-pass membrane protein</topology>
    </subcellularLocation>
    <subcellularLocation>
        <location evidence="9">Membrane</location>
        <topology evidence="9">Multi-pass membrane protein</topology>
    </subcellularLocation>
</comment>
<feature type="transmembrane region" description="Helical" evidence="10">
    <location>
        <begin position="841"/>
        <end position="862"/>
    </location>
</feature>
<dbReference type="eggNOG" id="COG2111">
    <property type="taxonomic scope" value="Bacteria"/>
</dbReference>
<dbReference type="InterPro" id="IPR007182">
    <property type="entry name" value="MnhB"/>
</dbReference>
<dbReference type="RefSeq" id="WP_021690980.1">
    <property type="nucleotide sequence ID" value="NZ_BASZ01000007.1"/>
</dbReference>
<protein>
    <submittedName>
        <fullName evidence="16">K(+)/H(+) antiporter subunit A/B</fullName>
    </submittedName>
</protein>
<evidence type="ECO:0000256" key="9">
    <source>
        <dbReference type="RuleBase" id="RU000320"/>
    </source>
</evidence>
<dbReference type="Pfam" id="PF00662">
    <property type="entry name" value="Proton_antipo_N"/>
    <property type="match status" value="1"/>
</dbReference>
<dbReference type="Pfam" id="PF00361">
    <property type="entry name" value="Proton_antipo_M"/>
    <property type="match status" value="1"/>
</dbReference>
<dbReference type="Pfam" id="PF04039">
    <property type="entry name" value="MnhB"/>
    <property type="match status" value="1"/>
</dbReference>
<dbReference type="Pfam" id="PF20501">
    <property type="entry name" value="MbhE"/>
    <property type="match status" value="1"/>
</dbReference>
<dbReference type="InterPro" id="IPR046806">
    <property type="entry name" value="MrpA_C/MbhE"/>
</dbReference>
<feature type="domain" description="MrpA C-terminal/MbhE" evidence="15">
    <location>
        <begin position="693"/>
        <end position="790"/>
    </location>
</feature>
<evidence type="ECO:0000259" key="14">
    <source>
        <dbReference type="Pfam" id="PF13244"/>
    </source>
</evidence>
<feature type="domain" description="NADH:quinone oxidoreductase/Mrp antiporter transmembrane" evidence="11">
    <location>
        <begin position="124"/>
        <end position="403"/>
    </location>
</feature>
<feature type="transmembrane region" description="Helical" evidence="10">
    <location>
        <begin position="107"/>
        <end position="125"/>
    </location>
</feature>
<reference evidence="16 17" key="1">
    <citation type="submission" date="2013-09" db="EMBL/GenBank/DDBJ databases">
        <title>Whole genome shotgun sequence of Novosphingobium tardaugens NBRC 16725.</title>
        <authorList>
            <person name="Isaki S."/>
            <person name="Hosoyama A."/>
            <person name="Tsuchikane K."/>
            <person name="Katsumata H."/>
            <person name="Ando Y."/>
            <person name="Yamazaki S."/>
            <person name="Fujita N."/>
        </authorList>
    </citation>
    <scope>NUCLEOTIDE SEQUENCE [LARGE SCALE GENOMIC DNA]</scope>
    <source>
        <strain evidence="16 17">NBRC 16725</strain>
    </source>
</reference>
<evidence type="ECO:0000259" key="13">
    <source>
        <dbReference type="Pfam" id="PF04039"/>
    </source>
</evidence>
<feature type="transmembrane region" description="Helical" evidence="10">
    <location>
        <begin position="74"/>
        <end position="95"/>
    </location>
</feature>
<accession>U2YNK9</accession>
<feature type="transmembrane region" description="Helical" evidence="10">
    <location>
        <begin position="500"/>
        <end position="521"/>
    </location>
</feature>
<feature type="transmembrane region" description="Helical" evidence="10">
    <location>
        <begin position="457"/>
        <end position="480"/>
    </location>
</feature>
<dbReference type="GO" id="GO:0005886">
    <property type="term" value="C:plasma membrane"/>
    <property type="evidence" value="ECO:0007669"/>
    <property type="project" value="UniProtKB-SubCell"/>
</dbReference>
<feature type="transmembrane region" description="Helical" evidence="10">
    <location>
        <begin position="883"/>
        <end position="901"/>
    </location>
</feature>
<keyword evidence="5 9" id="KW-0812">Transmembrane</keyword>
<keyword evidence="2" id="KW-0813">Transport</keyword>
<feature type="transmembrane region" description="Helical" evidence="10">
    <location>
        <begin position="602"/>
        <end position="620"/>
    </location>
</feature>
<comment type="caution">
    <text evidence="16">The sequence shown here is derived from an EMBL/GenBank/DDBJ whole genome shotgun (WGS) entry which is preliminary data.</text>
</comment>
<evidence type="ECO:0000256" key="5">
    <source>
        <dbReference type="ARBA" id="ARBA00022692"/>
    </source>
</evidence>
<evidence type="ECO:0000256" key="1">
    <source>
        <dbReference type="ARBA" id="ARBA00004651"/>
    </source>
</evidence>
<feature type="transmembrane region" description="Helical" evidence="10">
    <location>
        <begin position="653"/>
        <end position="675"/>
    </location>
</feature>
<dbReference type="InterPro" id="IPR001516">
    <property type="entry name" value="Proton_antipo_N"/>
</dbReference>
<dbReference type="GO" id="GO:0015297">
    <property type="term" value="F:antiporter activity"/>
    <property type="evidence" value="ECO:0007669"/>
    <property type="project" value="UniProtKB-KW"/>
</dbReference>
<evidence type="ECO:0000259" key="12">
    <source>
        <dbReference type="Pfam" id="PF00662"/>
    </source>
</evidence>
<feature type="transmembrane region" description="Helical" evidence="10">
    <location>
        <begin position="407"/>
        <end position="428"/>
    </location>
</feature>
<feature type="transmembrane region" description="Helical" evidence="10">
    <location>
        <begin position="365"/>
        <end position="387"/>
    </location>
</feature>
<dbReference type="NCBIfam" id="NF009288">
    <property type="entry name" value="PRK12648.1"/>
    <property type="match status" value="1"/>
</dbReference>
<feature type="transmembrane region" description="Helical" evidence="10">
    <location>
        <begin position="268"/>
        <end position="289"/>
    </location>
</feature>
<feature type="transmembrane region" description="Helical" evidence="10">
    <location>
        <begin position="572"/>
        <end position="590"/>
    </location>
</feature>
<dbReference type="PANTHER" id="PTHR43373">
    <property type="entry name" value="NA(+)/H(+) ANTIPORTER SUBUNIT"/>
    <property type="match status" value="1"/>
</dbReference>
<evidence type="ECO:0000256" key="6">
    <source>
        <dbReference type="ARBA" id="ARBA00022989"/>
    </source>
</evidence>
<evidence type="ECO:0000313" key="16">
    <source>
        <dbReference type="EMBL" id="GAD50162.1"/>
    </source>
</evidence>
<dbReference type="Pfam" id="PF13244">
    <property type="entry name" value="MbhD"/>
    <property type="match status" value="1"/>
</dbReference>
<evidence type="ECO:0000256" key="10">
    <source>
        <dbReference type="SAM" id="Phobius"/>
    </source>
</evidence>
<feature type="transmembrane region" description="Helical" evidence="10">
    <location>
        <begin position="296"/>
        <end position="314"/>
    </location>
</feature>
<evidence type="ECO:0000256" key="8">
    <source>
        <dbReference type="ARBA" id="ARBA00023136"/>
    </source>
</evidence>
<keyword evidence="3" id="KW-0050">Antiport</keyword>
<keyword evidence="17" id="KW-1185">Reference proteome</keyword>
<feature type="domain" description="Na+/H+ antiporter MnhB subunit-related protein" evidence="13">
    <location>
        <begin position="814"/>
        <end position="937"/>
    </location>
</feature>
<dbReference type="GO" id="GO:0006811">
    <property type="term" value="P:monoatomic ion transport"/>
    <property type="evidence" value="ECO:0007669"/>
    <property type="project" value="UniProtKB-KW"/>
</dbReference>
<feature type="transmembrane region" description="Helical" evidence="10">
    <location>
        <begin position="160"/>
        <end position="183"/>
    </location>
</feature>
<organism evidence="16 17">
    <name type="scientific">Caenibius tardaugens NBRC 16725</name>
    <dbReference type="NCBI Taxonomy" id="1219035"/>
    <lineage>
        <taxon>Bacteria</taxon>
        <taxon>Pseudomonadati</taxon>
        <taxon>Pseudomonadota</taxon>
        <taxon>Alphaproteobacteria</taxon>
        <taxon>Sphingomonadales</taxon>
        <taxon>Erythrobacteraceae</taxon>
        <taxon>Caenibius</taxon>
    </lineage>
</organism>
<dbReference type="eggNOG" id="COG1009">
    <property type="taxonomic scope" value="Bacteria"/>
</dbReference>
<keyword evidence="7" id="KW-0406">Ion transport</keyword>
<feature type="transmembrane region" description="Helical" evidence="10">
    <location>
        <begin position="131"/>
        <end position="148"/>
    </location>
</feature>
<evidence type="ECO:0000313" key="17">
    <source>
        <dbReference type="Proteomes" id="UP000016568"/>
    </source>
</evidence>
<evidence type="ECO:0000256" key="3">
    <source>
        <dbReference type="ARBA" id="ARBA00022449"/>
    </source>
</evidence>
<feature type="transmembrane region" description="Helical" evidence="10">
    <location>
        <begin position="320"/>
        <end position="344"/>
    </location>
</feature>
<keyword evidence="4" id="KW-1003">Cell membrane</keyword>
<feature type="transmembrane region" description="Helical" evidence="10">
    <location>
        <begin position="696"/>
        <end position="717"/>
    </location>
</feature>
<evidence type="ECO:0000256" key="2">
    <source>
        <dbReference type="ARBA" id="ARBA00022448"/>
    </source>
</evidence>
<dbReference type="PRINTS" id="PR01434">
    <property type="entry name" value="NADHDHGNASE5"/>
</dbReference>
<dbReference type="InterPro" id="IPR050616">
    <property type="entry name" value="CPA3_Na-H_Antiporter_A"/>
</dbReference>